<feature type="chain" id="PRO_5042925845" description="Secreted protein" evidence="1">
    <location>
        <begin position="17"/>
        <end position="205"/>
    </location>
</feature>
<feature type="signal peptide" evidence="1">
    <location>
        <begin position="1"/>
        <end position="16"/>
    </location>
</feature>
<accession>A0AAN4ZL91</accession>
<keyword evidence="1" id="KW-0732">Signal</keyword>
<organism evidence="2 3">
    <name type="scientific">Pristionchus mayeri</name>
    <dbReference type="NCBI Taxonomy" id="1317129"/>
    <lineage>
        <taxon>Eukaryota</taxon>
        <taxon>Metazoa</taxon>
        <taxon>Ecdysozoa</taxon>
        <taxon>Nematoda</taxon>
        <taxon>Chromadorea</taxon>
        <taxon>Rhabditida</taxon>
        <taxon>Rhabditina</taxon>
        <taxon>Diplogasteromorpha</taxon>
        <taxon>Diplogasteroidea</taxon>
        <taxon>Neodiplogasteridae</taxon>
        <taxon>Pristionchus</taxon>
    </lineage>
</organism>
<reference evidence="3" key="1">
    <citation type="submission" date="2022-10" db="EMBL/GenBank/DDBJ databases">
        <title>Genome assembly of Pristionchus species.</title>
        <authorList>
            <person name="Yoshida K."/>
            <person name="Sommer R.J."/>
        </authorList>
    </citation>
    <scope>NUCLEOTIDE SEQUENCE [LARGE SCALE GENOMIC DNA]</scope>
    <source>
        <strain evidence="3">RS5460</strain>
    </source>
</reference>
<comment type="caution">
    <text evidence="2">The sequence shown here is derived from an EMBL/GenBank/DDBJ whole genome shotgun (WGS) entry which is preliminary data.</text>
</comment>
<evidence type="ECO:0000313" key="2">
    <source>
        <dbReference type="EMBL" id="GMR39700.1"/>
    </source>
</evidence>
<dbReference type="Proteomes" id="UP001328107">
    <property type="component" value="Unassembled WGS sequence"/>
</dbReference>
<feature type="non-terminal residue" evidence="2">
    <location>
        <position position="1"/>
    </location>
</feature>
<dbReference type="AlphaFoldDB" id="A0AAN4ZL91"/>
<evidence type="ECO:0000313" key="3">
    <source>
        <dbReference type="Proteomes" id="UP001328107"/>
    </source>
</evidence>
<gene>
    <name evidence="2" type="ORF">PMAYCL1PPCAC_09895</name>
</gene>
<dbReference type="PANTHER" id="PTHR34401">
    <property type="entry name" value="PROTEIN CBG12388-RELATED"/>
    <property type="match status" value="1"/>
</dbReference>
<sequence length="205" mass="22074">FILLLFYSFIFLPVSSQLVPQCTCSIVAPCYTNAADTITRCADRCQTHFISLGLTYPAVRKCILDKAPALTDVVECARKSFGDVCAAKPGPLVSKRYPETMQLAAFRQLNDMVERSGLLGEMGVLSKVFKNALGCITKCMGQPGCTGTKTCGLALPPDDQIVATFKGCAQSQGLLATQTVRDWCSCIANAGMSQLDHICSRITIT</sequence>
<name>A0AAN4ZL91_9BILA</name>
<evidence type="ECO:0008006" key="4">
    <source>
        <dbReference type="Google" id="ProtNLM"/>
    </source>
</evidence>
<keyword evidence="3" id="KW-1185">Reference proteome</keyword>
<evidence type="ECO:0000256" key="1">
    <source>
        <dbReference type="SAM" id="SignalP"/>
    </source>
</evidence>
<dbReference type="EMBL" id="BTRK01000003">
    <property type="protein sequence ID" value="GMR39700.1"/>
    <property type="molecule type" value="Genomic_DNA"/>
</dbReference>
<proteinExistence type="predicted"/>
<protein>
    <recommendedName>
        <fullName evidence="4">Secreted protein</fullName>
    </recommendedName>
</protein>
<dbReference type="PANTHER" id="PTHR34401:SF3">
    <property type="entry name" value="DB DOMAIN-CONTAINING PROTEIN"/>
    <property type="match status" value="1"/>
</dbReference>